<keyword evidence="2" id="KW-1185">Reference proteome</keyword>
<name>A0A4C1V9X9_EUMVA</name>
<reference evidence="1 2" key="1">
    <citation type="journal article" date="2019" name="Commun. Biol.">
        <title>The bagworm genome reveals a unique fibroin gene that provides high tensile strength.</title>
        <authorList>
            <person name="Kono N."/>
            <person name="Nakamura H."/>
            <person name="Ohtoshi R."/>
            <person name="Tomita M."/>
            <person name="Numata K."/>
            <person name="Arakawa K."/>
        </authorList>
    </citation>
    <scope>NUCLEOTIDE SEQUENCE [LARGE SCALE GENOMIC DNA]</scope>
</reference>
<dbReference type="EMBL" id="BGZK01000292">
    <property type="protein sequence ID" value="GBP34704.1"/>
    <property type="molecule type" value="Genomic_DNA"/>
</dbReference>
<comment type="caution">
    <text evidence="1">The sequence shown here is derived from an EMBL/GenBank/DDBJ whole genome shotgun (WGS) entry which is preliminary data.</text>
</comment>
<accession>A0A4C1V9X9</accession>
<sequence>MDVKQQASVLEVRLVVRVPVAHYASIRYRIPTRETAKVLIVFHAIFDMPTTHSAAAARNGRSDVRRTSIWGCNRRRLVTVNWSSVALVPRCGIQFTFATLYNRSSPAVIAEEERFGVI</sequence>
<gene>
    <name evidence="1" type="ORF">EVAR_31573_1</name>
</gene>
<dbReference type="Proteomes" id="UP000299102">
    <property type="component" value="Unassembled WGS sequence"/>
</dbReference>
<evidence type="ECO:0000313" key="2">
    <source>
        <dbReference type="Proteomes" id="UP000299102"/>
    </source>
</evidence>
<protein>
    <submittedName>
        <fullName evidence="1">Uncharacterized protein</fullName>
    </submittedName>
</protein>
<evidence type="ECO:0000313" key="1">
    <source>
        <dbReference type="EMBL" id="GBP34704.1"/>
    </source>
</evidence>
<organism evidence="1 2">
    <name type="scientific">Eumeta variegata</name>
    <name type="common">Bagworm moth</name>
    <name type="synonym">Eumeta japonica</name>
    <dbReference type="NCBI Taxonomy" id="151549"/>
    <lineage>
        <taxon>Eukaryota</taxon>
        <taxon>Metazoa</taxon>
        <taxon>Ecdysozoa</taxon>
        <taxon>Arthropoda</taxon>
        <taxon>Hexapoda</taxon>
        <taxon>Insecta</taxon>
        <taxon>Pterygota</taxon>
        <taxon>Neoptera</taxon>
        <taxon>Endopterygota</taxon>
        <taxon>Lepidoptera</taxon>
        <taxon>Glossata</taxon>
        <taxon>Ditrysia</taxon>
        <taxon>Tineoidea</taxon>
        <taxon>Psychidae</taxon>
        <taxon>Oiketicinae</taxon>
        <taxon>Eumeta</taxon>
    </lineage>
</organism>
<proteinExistence type="predicted"/>
<dbReference type="AlphaFoldDB" id="A0A4C1V9X9"/>